<dbReference type="PIRSF" id="PIRSF034852">
    <property type="entry name" value="UCP034852"/>
    <property type="match status" value="1"/>
</dbReference>
<feature type="domain" description="Core" evidence="2">
    <location>
        <begin position="1"/>
        <end position="94"/>
    </location>
</feature>
<reference evidence="3 4" key="1">
    <citation type="journal article" date="2011" name="J. Bacteriol.">
        <title>Genome sequence of Brevibacillus laterosporus LMG 15441, a pathogen of invertebrates.</title>
        <authorList>
            <person name="Djukic M."/>
            <person name="Poehlein A."/>
            <person name="Thurmer A."/>
            <person name="Daniel R."/>
        </authorList>
    </citation>
    <scope>NUCLEOTIDE SEQUENCE [LARGE SCALE GENOMIC DNA]</scope>
    <source>
        <strain evidence="3 4">LMG 15441</strain>
    </source>
</reference>
<proteinExistence type="inferred from homology"/>
<comment type="similarity">
    <text evidence="1">Belongs to the HesB/IscA family.</text>
</comment>
<dbReference type="InterPro" id="IPR035903">
    <property type="entry name" value="HesB-like_dom_sf"/>
</dbReference>
<dbReference type="RefSeq" id="WP_003334454.1">
    <property type="nucleotide sequence ID" value="NZ_CP007806.1"/>
</dbReference>
<dbReference type="Proteomes" id="UP000005850">
    <property type="component" value="Chromosome"/>
</dbReference>
<protein>
    <submittedName>
        <fullName evidence="3">Iron-sulfur cluster biosynthesis</fullName>
    </submittedName>
</protein>
<evidence type="ECO:0000259" key="2">
    <source>
        <dbReference type="Pfam" id="PF01521"/>
    </source>
</evidence>
<evidence type="ECO:0000313" key="4">
    <source>
        <dbReference type="Proteomes" id="UP000005850"/>
    </source>
</evidence>
<dbReference type="InterPro" id="IPR000361">
    <property type="entry name" value="ATAP_core_dom"/>
</dbReference>
<dbReference type="STRING" id="1042163.BRLA_c042510"/>
<dbReference type="InterPro" id="IPR008326">
    <property type="entry name" value="PdhI-like"/>
</dbReference>
<evidence type="ECO:0000256" key="1">
    <source>
        <dbReference type="ARBA" id="ARBA00006718"/>
    </source>
</evidence>
<dbReference type="HOGENOM" id="CLU_163967_1_1_9"/>
<dbReference type="KEGG" id="blr:BRLA_c042510"/>
<accession>A0A075RAU1</accession>
<name>A0A075RAU1_BRELA</name>
<dbReference type="AlphaFoldDB" id="A0A075RAU1"/>
<organism evidence="3 4">
    <name type="scientific">Brevibacillus laterosporus LMG 15441</name>
    <dbReference type="NCBI Taxonomy" id="1042163"/>
    <lineage>
        <taxon>Bacteria</taxon>
        <taxon>Bacillati</taxon>
        <taxon>Bacillota</taxon>
        <taxon>Bacilli</taxon>
        <taxon>Bacillales</taxon>
        <taxon>Paenibacillaceae</taxon>
        <taxon>Brevibacillus</taxon>
    </lineage>
</organism>
<dbReference type="SUPFAM" id="SSF89360">
    <property type="entry name" value="HesB-like domain"/>
    <property type="match status" value="1"/>
</dbReference>
<evidence type="ECO:0000313" key="3">
    <source>
        <dbReference type="EMBL" id="AIG28526.1"/>
    </source>
</evidence>
<dbReference type="EMBL" id="CP007806">
    <property type="protein sequence ID" value="AIG28526.1"/>
    <property type="molecule type" value="Genomic_DNA"/>
</dbReference>
<dbReference type="Pfam" id="PF01521">
    <property type="entry name" value="Fe-S_biosyn"/>
    <property type="match status" value="1"/>
</dbReference>
<sequence>MSITITPQALAWFKKDWGFKSGDFIRFFVRYGGGTSLHKSYSMGISKTEPNEIALSSTVEGMTFFFEQDDMWFIEDKSMTVDFNEALEEITFSFQ</sequence>
<dbReference type="eggNOG" id="COG4841">
    <property type="taxonomic scope" value="Bacteria"/>
</dbReference>
<gene>
    <name evidence="3" type="ORF">BRLA_c042510</name>
</gene>
<keyword evidence="4" id="KW-1185">Reference proteome</keyword>